<keyword evidence="4" id="KW-1185">Reference proteome</keyword>
<keyword evidence="2" id="KW-0812">Transmembrane</keyword>
<evidence type="ECO:0000313" key="3">
    <source>
        <dbReference type="EMBL" id="KJH49354.1"/>
    </source>
</evidence>
<keyword evidence="2" id="KW-1133">Transmembrane helix</keyword>
<protein>
    <submittedName>
        <fullName evidence="3">Uncharacterized protein</fullName>
    </submittedName>
</protein>
<dbReference type="OrthoDB" id="5860790at2759"/>
<sequence length="172" mass="19596">MGKEDFEFPDSTVDVKLKFDERDMKALDETESTDASNTPHSTVTQAAMTKFNSTLIGVCSFGFFIAILNQFTLIFPTFVGFISIIFAIFLYEWQRMYSTNLTRHARASFNFKNLLEDDANYIPFYTLTWLFGEKYKPYVIPCNLDSADNKTADEPEAVSPRRGSPLSSMPSK</sequence>
<feature type="transmembrane region" description="Helical" evidence="2">
    <location>
        <begin position="74"/>
        <end position="93"/>
    </location>
</feature>
<reference evidence="4" key="2">
    <citation type="journal article" date="2016" name="Sci. Rep.">
        <title>Dictyocaulus viviparus genome, variome and transcriptome elucidate lungworm biology and support future intervention.</title>
        <authorList>
            <person name="McNulty S.N."/>
            <person name="Strube C."/>
            <person name="Rosa B.A."/>
            <person name="Martin J.C."/>
            <person name="Tyagi R."/>
            <person name="Choi Y.J."/>
            <person name="Wang Q."/>
            <person name="Hallsworth Pepin K."/>
            <person name="Zhang X."/>
            <person name="Ozersky P."/>
            <person name="Wilson R.K."/>
            <person name="Sternberg P.W."/>
            <person name="Gasser R.B."/>
            <person name="Mitreva M."/>
        </authorList>
    </citation>
    <scope>NUCLEOTIDE SEQUENCE [LARGE SCALE GENOMIC DNA]</scope>
    <source>
        <strain evidence="4">HannoverDv2000</strain>
    </source>
</reference>
<dbReference type="Proteomes" id="UP000053766">
    <property type="component" value="Unassembled WGS sequence"/>
</dbReference>
<organism evidence="3 4">
    <name type="scientific">Dictyocaulus viviparus</name>
    <name type="common">Bovine lungworm</name>
    <dbReference type="NCBI Taxonomy" id="29172"/>
    <lineage>
        <taxon>Eukaryota</taxon>
        <taxon>Metazoa</taxon>
        <taxon>Ecdysozoa</taxon>
        <taxon>Nematoda</taxon>
        <taxon>Chromadorea</taxon>
        <taxon>Rhabditida</taxon>
        <taxon>Rhabditina</taxon>
        <taxon>Rhabditomorpha</taxon>
        <taxon>Strongyloidea</taxon>
        <taxon>Metastrongylidae</taxon>
        <taxon>Dictyocaulus</taxon>
    </lineage>
</organism>
<feature type="region of interest" description="Disordered" evidence="1">
    <location>
        <begin position="147"/>
        <end position="172"/>
    </location>
</feature>
<accession>A0A0D8Y006</accession>
<evidence type="ECO:0000313" key="4">
    <source>
        <dbReference type="Proteomes" id="UP000053766"/>
    </source>
</evidence>
<proteinExistence type="predicted"/>
<gene>
    <name evidence="3" type="ORF">DICVIV_04494</name>
</gene>
<evidence type="ECO:0000256" key="1">
    <source>
        <dbReference type="SAM" id="MobiDB-lite"/>
    </source>
</evidence>
<reference evidence="3 4" key="1">
    <citation type="submission" date="2013-11" db="EMBL/GenBank/DDBJ databases">
        <title>Draft genome of the bovine lungworm Dictyocaulus viviparus.</title>
        <authorList>
            <person name="Mitreva M."/>
        </authorList>
    </citation>
    <scope>NUCLEOTIDE SEQUENCE [LARGE SCALE GENOMIC DNA]</scope>
    <source>
        <strain evidence="3 4">HannoverDv2000</strain>
    </source>
</reference>
<keyword evidence="2" id="KW-0472">Membrane</keyword>
<name>A0A0D8Y006_DICVI</name>
<dbReference type="AlphaFoldDB" id="A0A0D8Y006"/>
<evidence type="ECO:0000256" key="2">
    <source>
        <dbReference type="SAM" id="Phobius"/>
    </source>
</evidence>
<dbReference type="EMBL" id="KN716237">
    <property type="protein sequence ID" value="KJH49354.1"/>
    <property type="molecule type" value="Genomic_DNA"/>
</dbReference>